<name>A0A7U7G7C8_9PROT</name>
<evidence type="ECO:0000256" key="1">
    <source>
        <dbReference type="SAM" id="MobiDB-lite"/>
    </source>
</evidence>
<dbReference type="AlphaFoldDB" id="A0A7U7G7C8"/>
<dbReference type="EMBL" id="CBLY010000007">
    <property type="protein sequence ID" value="CDG34463.1"/>
    <property type="molecule type" value="Genomic_DNA"/>
</dbReference>
<evidence type="ECO:0000313" key="3">
    <source>
        <dbReference type="Proteomes" id="UP000027590"/>
    </source>
</evidence>
<organism evidence="2 3">
    <name type="scientific">Parasaccharibacter apium</name>
    <dbReference type="NCBI Taxonomy" id="1510841"/>
    <lineage>
        <taxon>Bacteria</taxon>
        <taxon>Pseudomonadati</taxon>
        <taxon>Pseudomonadota</taxon>
        <taxon>Alphaproteobacteria</taxon>
        <taxon>Acetobacterales</taxon>
        <taxon>Acetobacteraceae</taxon>
        <taxon>Parasaccharibacter</taxon>
    </lineage>
</organism>
<protein>
    <recommendedName>
        <fullName evidence="4">Tetratricopeptide repeat protein</fullName>
    </recommendedName>
</protein>
<dbReference type="InterPro" id="IPR011990">
    <property type="entry name" value="TPR-like_helical_dom_sf"/>
</dbReference>
<gene>
    <name evidence="2" type="ORF">SACS_1725</name>
</gene>
<proteinExistence type="predicted"/>
<sequence length="253" mass="27391">MGRCGMSTAPLRHPVFHALKREAPSGGLKPPAFRLGAFFMAAACLLYSAGPAAMAATAPAHKPVQGQPHAAIPAPDSKNSLHVPPPPKPHSPSLKEKLEQTEQAIASEQDDQKAHSLMKKADTLRLYSVKNSGRILLSEAQDELKQGHTGDAEKDLSAALTLQPDNAFLRRQRAAVRFLGNDLTGAVQDLQVALVHDPGDAQSWDILAHTQEHLHHPHQALHAYTEALTHAPLLPDGQKRYRQLEQQANGIPD</sequence>
<feature type="region of interest" description="Disordered" evidence="1">
    <location>
        <begin position="60"/>
        <end position="115"/>
    </location>
</feature>
<dbReference type="SUPFAM" id="SSF48452">
    <property type="entry name" value="TPR-like"/>
    <property type="match status" value="1"/>
</dbReference>
<dbReference type="Proteomes" id="UP000027590">
    <property type="component" value="Unassembled WGS sequence"/>
</dbReference>
<dbReference type="Gene3D" id="1.25.40.10">
    <property type="entry name" value="Tetratricopeptide repeat domain"/>
    <property type="match status" value="1"/>
</dbReference>
<evidence type="ECO:0008006" key="4">
    <source>
        <dbReference type="Google" id="ProtNLM"/>
    </source>
</evidence>
<dbReference type="SMART" id="SM00028">
    <property type="entry name" value="TPR"/>
    <property type="match status" value="3"/>
</dbReference>
<accession>A0A7U7G7C8</accession>
<reference evidence="2 3" key="2">
    <citation type="journal article" date="2014" name="PLoS ONE">
        <title>Evolution of mitochondria reconstructed from the energy metabolism of living bacteria.</title>
        <authorList>
            <person name="Degli Esposti M."/>
            <person name="Chouaia B."/>
            <person name="Comandatore F."/>
            <person name="Crotti E."/>
            <person name="Sassera D."/>
            <person name="Lievens P.M."/>
            <person name="Daffonchio D."/>
            <person name="Bandi C."/>
        </authorList>
    </citation>
    <scope>NUCLEOTIDE SEQUENCE [LARGE SCALE GENOMIC DNA]</scope>
    <source>
        <strain evidence="3">AM169</strain>
    </source>
</reference>
<dbReference type="InterPro" id="IPR019734">
    <property type="entry name" value="TPR_rpt"/>
</dbReference>
<reference evidence="2 3" key="1">
    <citation type="journal article" date="2014" name="Genome Biol. Evol.">
        <title>Acetic acid bacteria genomes reveal functional traits for adaptation to life in insect guts.</title>
        <authorList>
            <person name="Chouaia B."/>
            <person name="Gaiarsa S."/>
            <person name="Crotti E."/>
            <person name="Comandatore F."/>
            <person name="Degli Esposti M."/>
            <person name="Ricci I."/>
            <person name="Alma A."/>
            <person name="Favia G."/>
            <person name="Bandi C."/>
            <person name="Daffonchio D."/>
        </authorList>
    </citation>
    <scope>NUCLEOTIDE SEQUENCE [LARGE SCALE GENOMIC DNA]</scope>
    <source>
        <strain evidence="3">AM169</strain>
    </source>
</reference>
<comment type="caution">
    <text evidence="2">The sequence shown here is derived from an EMBL/GenBank/DDBJ whole genome shotgun (WGS) entry which is preliminary data.</text>
</comment>
<evidence type="ECO:0000313" key="2">
    <source>
        <dbReference type="EMBL" id="CDG34463.1"/>
    </source>
</evidence>